<protein>
    <submittedName>
        <fullName evidence="5">Aminopeptidase</fullName>
    </submittedName>
</protein>
<dbReference type="Proteomes" id="UP000474630">
    <property type="component" value="Chromosome"/>
</dbReference>
<evidence type="ECO:0000256" key="2">
    <source>
        <dbReference type="ARBA" id="ARBA00022729"/>
    </source>
</evidence>
<dbReference type="SUPFAM" id="SSF53474">
    <property type="entry name" value="alpha/beta-Hydrolases"/>
    <property type="match status" value="1"/>
</dbReference>
<reference evidence="5 6" key="1">
    <citation type="submission" date="2020-02" db="EMBL/GenBank/DDBJ databases">
        <title>Genome sequencing for Draconibacterium sp. strain M1.</title>
        <authorList>
            <person name="Park S.-J."/>
        </authorList>
    </citation>
    <scope>NUCLEOTIDE SEQUENCE [LARGE SCALE GENOMIC DNA]</scope>
    <source>
        <strain evidence="5 6">M1</strain>
    </source>
</reference>
<proteinExistence type="predicted"/>
<evidence type="ECO:0000256" key="3">
    <source>
        <dbReference type="ARBA" id="ARBA00022801"/>
    </source>
</evidence>
<keyword evidence="2 4" id="KW-0732">Signal</keyword>
<evidence type="ECO:0000256" key="4">
    <source>
        <dbReference type="SAM" id="SignalP"/>
    </source>
</evidence>
<dbReference type="RefSeq" id="WP_163348345.1">
    <property type="nucleotide sequence ID" value="NZ_CP048409.1"/>
</dbReference>
<dbReference type="GO" id="GO:0006508">
    <property type="term" value="P:proteolysis"/>
    <property type="evidence" value="ECO:0007669"/>
    <property type="project" value="UniProtKB-KW"/>
</dbReference>
<dbReference type="KEGG" id="drc:G0Q07_17405"/>
<keyword evidence="5" id="KW-0031">Aminopeptidase</keyword>
<dbReference type="Pfam" id="PF05576">
    <property type="entry name" value="Peptidase_S37"/>
    <property type="match status" value="1"/>
</dbReference>
<dbReference type="GO" id="GO:0004177">
    <property type="term" value="F:aminopeptidase activity"/>
    <property type="evidence" value="ECO:0007669"/>
    <property type="project" value="UniProtKB-KW"/>
</dbReference>
<dbReference type="Gene3D" id="3.40.50.1820">
    <property type="entry name" value="alpha/beta hydrolase"/>
    <property type="match status" value="2"/>
</dbReference>
<feature type="chain" id="PRO_5025428252" evidence="4">
    <location>
        <begin position="20"/>
        <end position="433"/>
    </location>
</feature>
<dbReference type="InterPro" id="IPR008761">
    <property type="entry name" value="Peptidase_S37"/>
</dbReference>
<dbReference type="AlphaFoldDB" id="A0A6C0RIK0"/>
<gene>
    <name evidence="5" type="ORF">G0Q07_17405</name>
</gene>
<sequence>MKKFQILLFLLLLSAVTFSQNTLKSFLENQPEIKSVEEMGHTDFFVAKYKIMVEQPVDHSNPSKGTFLQRVLIADKGLDQPVVFITEGYNGGYSENPNYITELCPILGANQICMDHRYFGESMPEPLNWDYLTVRNAAADHHHIIQMMKKYYSGKWISTGISKGGQTTVYHRWLYPSDVDVSVPYVAPLNFGVEDGRHEPFIANTTGTPEGRAKVRAFQLHILKNRETYLPLLEQYCTDKNYHPLLNNDELLDYIVLEYSYGLWQYDNSPDDIPALDTTAEELFAQLVKVSSPMYLSSEGVDIFKSFYVQAAHELGYYGYDVKPFKDYLSIKTAEGWLNRIYLSGLEIKYNKKTAKQVKKFIQKTDAKILFIYGEWDPWSASAFEVPNKPNFLKIVKPEGSHSTRIGNLPDEQKQQVKAKLEEWLGMEVNIEI</sequence>
<evidence type="ECO:0000313" key="5">
    <source>
        <dbReference type="EMBL" id="QIA09373.1"/>
    </source>
</evidence>
<evidence type="ECO:0000256" key="1">
    <source>
        <dbReference type="ARBA" id="ARBA00022670"/>
    </source>
</evidence>
<dbReference type="PANTHER" id="PTHR11010">
    <property type="entry name" value="PROTEASE S28 PRO-X CARBOXYPEPTIDASE-RELATED"/>
    <property type="match status" value="1"/>
</dbReference>
<dbReference type="PANTHER" id="PTHR11010:SF38">
    <property type="entry name" value="LYSOSOMAL PRO-X CARBOXYPEPTIDASE"/>
    <property type="match status" value="1"/>
</dbReference>
<keyword evidence="3" id="KW-0378">Hydrolase</keyword>
<name>A0A6C0RIK0_9BACT</name>
<dbReference type="InterPro" id="IPR029058">
    <property type="entry name" value="AB_hydrolase_fold"/>
</dbReference>
<dbReference type="GO" id="GO:0008239">
    <property type="term" value="F:dipeptidyl-peptidase activity"/>
    <property type="evidence" value="ECO:0007669"/>
    <property type="project" value="TreeGrafter"/>
</dbReference>
<accession>A0A6C0RIK0</accession>
<organism evidence="5 6">
    <name type="scientific">Draconibacterium halophilum</name>
    <dbReference type="NCBI Taxonomy" id="2706887"/>
    <lineage>
        <taxon>Bacteria</taxon>
        <taxon>Pseudomonadati</taxon>
        <taxon>Bacteroidota</taxon>
        <taxon>Bacteroidia</taxon>
        <taxon>Marinilabiliales</taxon>
        <taxon>Prolixibacteraceae</taxon>
        <taxon>Draconibacterium</taxon>
    </lineage>
</organism>
<keyword evidence="1" id="KW-0645">Protease</keyword>
<feature type="signal peptide" evidence="4">
    <location>
        <begin position="1"/>
        <end position="19"/>
    </location>
</feature>
<keyword evidence="6" id="KW-1185">Reference proteome</keyword>
<dbReference type="EMBL" id="CP048409">
    <property type="protein sequence ID" value="QIA09373.1"/>
    <property type="molecule type" value="Genomic_DNA"/>
</dbReference>
<evidence type="ECO:0000313" key="6">
    <source>
        <dbReference type="Proteomes" id="UP000474630"/>
    </source>
</evidence>